<keyword evidence="5" id="KW-0325">Glycoprotein</keyword>
<evidence type="ECO:0000256" key="3">
    <source>
        <dbReference type="ARBA" id="ARBA00022737"/>
    </source>
</evidence>
<dbReference type="SMART" id="SM00494">
    <property type="entry name" value="ChtBD2"/>
    <property type="match status" value="1"/>
</dbReference>
<dbReference type="SUPFAM" id="SSF57625">
    <property type="entry name" value="Invertebrate chitin-binding proteins"/>
    <property type="match status" value="1"/>
</dbReference>
<dbReference type="Proteomes" id="UP001229952">
    <property type="component" value="Chromosome"/>
</dbReference>
<keyword evidence="1" id="KW-0147">Chitin-binding</keyword>
<evidence type="ECO:0000256" key="4">
    <source>
        <dbReference type="ARBA" id="ARBA00023157"/>
    </source>
</evidence>
<dbReference type="PROSITE" id="PS50940">
    <property type="entry name" value="CHIT_BIND_II"/>
    <property type="match status" value="1"/>
</dbReference>
<protein>
    <submittedName>
        <fullName evidence="7">Carbohydrate-binding module family 14 protein</fullName>
    </submittedName>
</protein>
<dbReference type="InterPro" id="IPR036508">
    <property type="entry name" value="Chitin-bd_dom_sf"/>
</dbReference>
<evidence type="ECO:0000256" key="1">
    <source>
        <dbReference type="ARBA" id="ARBA00022669"/>
    </source>
</evidence>
<evidence type="ECO:0000256" key="5">
    <source>
        <dbReference type="ARBA" id="ARBA00023180"/>
    </source>
</evidence>
<dbReference type="PANTHER" id="PTHR23301:SF0">
    <property type="entry name" value="CHITIN-BINDING TYPE-2 DOMAIN-CONTAINING PROTEIN-RELATED"/>
    <property type="match status" value="1"/>
</dbReference>
<dbReference type="EMBL" id="CP120992">
    <property type="protein sequence ID" value="WLQ39907.1"/>
    <property type="molecule type" value="Genomic_DNA"/>
</dbReference>
<evidence type="ECO:0000256" key="2">
    <source>
        <dbReference type="ARBA" id="ARBA00022729"/>
    </source>
</evidence>
<sequence length="124" mass="12957">MKGALDVGRDTAQARVRLVTVSDEGLMMIKASRMAASALLAFGALSLPAYGASAQSLSTSVTSVECGNEGDLLANPDDPGSFFHCSHGVAYLKDCPSILHFNPVLKVCDWPENAGNPAADPYVD</sequence>
<gene>
    <name evidence="7" type="ORF">P8A22_07730</name>
</gene>
<dbReference type="Gene3D" id="2.170.140.10">
    <property type="entry name" value="Chitin binding domain"/>
    <property type="match status" value="1"/>
</dbReference>
<evidence type="ECO:0000313" key="7">
    <source>
        <dbReference type="EMBL" id="WLQ39907.1"/>
    </source>
</evidence>
<keyword evidence="8" id="KW-1185">Reference proteome</keyword>
<keyword evidence="4" id="KW-1015">Disulfide bond</keyword>
<keyword evidence="3" id="KW-0677">Repeat</keyword>
<dbReference type="InterPro" id="IPR051940">
    <property type="entry name" value="Chitin_bind-dev_reg"/>
</dbReference>
<proteinExistence type="predicted"/>
<reference evidence="7 8" key="1">
    <citation type="submission" date="2023-03" db="EMBL/GenBank/DDBJ databases">
        <title>Isolation and description of six Streptomyces strains from soil environments, able to metabolize different microbial glucans.</title>
        <authorList>
            <person name="Widen T."/>
            <person name="Larsbrink J."/>
        </authorList>
    </citation>
    <scope>NUCLEOTIDE SEQUENCE [LARGE SCALE GENOMIC DNA]</scope>
    <source>
        <strain evidence="7 8">Mut2</strain>
    </source>
</reference>
<dbReference type="Pfam" id="PF01607">
    <property type="entry name" value="CBM_14"/>
    <property type="match status" value="1"/>
</dbReference>
<dbReference type="RefSeq" id="WP_306086427.1">
    <property type="nucleotide sequence ID" value="NZ_CP120992.1"/>
</dbReference>
<organism evidence="7 8">
    <name type="scientific">Streptomyces laculatispora</name>
    <dbReference type="NCBI Taxonomy" id="887464"/>
    <lineage>
        <taxon>Bacteria</taxon>
        <taxon>Bacillati</taxon>
        <taxon>Actinomycetota</taxon>
        <taxon>Actinomycetes</taxon>
        <taxon>Kitasatosporales</taxon>
        <taxon>Streptomycetaceae</taxon>
        <taxon>Streptomyces</taxon>
    </lineage>
</organism>
<dbReference type="InterPro" id="IPR002557">
    <property type="entry name" value="Chitin-bd_dom"/>
</dbReference>
<dbReference type="PANTHER" id="PTHR23301">
    <property type="entry name" value="CHITIN BINDING PERITROPHIN-A"/>
    <property type="match status" value="1"/>
</dbReference>
<name>A0ABY9HZ82_9ACTN</name>
<evidence type="ECO:0000313" key="8">
    <source>
        <dbReference type="Proteomes" id="UP001229952"/>
    </source>
</evidence>
<keyword evidence="2" id="KW-0732">Signal</keyword>
<evidence type="ECO:0000259" key="6">
    <source>
        <dbReference type="PROSITE" id="PS50940"/>
    </source>
</evidence>
<accession>A0ABY9HZ82</accession>
<feature type="domain" description="Chitin-binding type-2" evidence="6">
    <location>
        <begin position="63"/>
        <end position="118"/>
    </location>
</feature>